<accession>A0ABT0RJ62</accession>
<evidence type="ECO:0000313" key="7">
    <source>
        <dbReference type="Proteomes" id="UP001165363"/>
    </source>
</evidence>
<reference evidence="6" key="1">
    <citation type="submission" date="2022-05" db="EMBL/GenBank/DDBJ databases">
        <authorList>
            <person name="Jo J.-H."/>
            <person name="Im W.-T."/>
        </authorList>
    </citation>
    <scope>NUCLEOTIDE SEQUENCE</scope>
    <source>
        <strain evidence="6">SE158</strain>
    </source>
</reference>
<keyword evidence="7" id="KW-1185">Reference proteome</keyword>
<dbReference type="PANTHER" id="PTHR43847">
    <property type="entry name" value="BLL3993 PROTEIN"/>
    <property type="match status" value="1"/>
</dbReference>
<evidence type="ECO:0000313" key="6">
    <source>
        <dbReference type="EMBL" id="MCL6682618.1"/>
    </source>
</evidence>
<feature type="transmembrane region" description="Helical" evidence="5">
    <location>
        <begin position="62"/>
        <end position="82"/>
    </location>
</feature>
<feature type="transmembrane region" description="Helical" evidence="5">
    <location>
        <begin position="33"/>
        <end position="50"/>
    </location>
</feature>
<proteinExistence type="predicted"/>
<evidence type="ECO:0000256" key="2">
    <source>
        <dbReference type="ARBA" id="ARBA00022692"/>
    </source>
</evidence>
<dbReference type="Proteomes" id="UP001165363">
    <property type="component" value="Unassembled WGS sequence"/>
</dbReference>
<sequence>MFQLLSVVFGTLVIVTAIRRGRESGRQRLDPRARVGVVVQVVGIFLACIGPIHPDMRSTTPAAIIGAAIVVLFGVGAVWLFYASARALNKNWSIDARMRPDHELVRAGPYAHLRHPIYLGLLFYMLALAIAAGHYLQLIVAIPVYLWGTIIRTRVEDRLLSETFGASFDAYRRSTPALFPRLG</sequence>
<dbReference type="Pfam" id="PF04191">
    <property type="entry name" value="PEMT"/>
    <property type="match status" value="1"/>
</dbReference>
<keyword evidence="4 5" id="KW-0472">Membrane</keyword>
<comment type="caution">
    <text evidence="6">The sequence shown here is derived from an EMBL/GenBank/DDBJ whole genome shotgun (WGS) entry which is preliminary data.</text>
</comment>
<dbReference type="PANTHER" id="PTHR43847:SF1">
    <property type="entry name" value="BLL3993 PROTEIN"/>
    <property type="match status" value="1"/>
</dbReference>
<evidence type="ECO:0000256" key="1">
    <source>
        <dbReference type="ARBA" id="ARBA00004127"/>
    </source>
</evidence>
<evidence type="ECO:0000256" key="4">
    <source>
        <dbReference type="ARBA" id="ARBA00023136"/>
    </source>
</evidence>
<keyword evidence="3 5" id="KW-1133">Transmembrane helix</keyword>
<gene>
    <name evidence="6" type="ORF">LZ536_01715</name>
</gene>
<dbReference type="InterPro" id="IPR052527">
    <property type="entry name" value="Metal_cation-efflux_comp"/>
</dbReference>
<comment type="subcellular location">
    <subcellularLocation>
        <location evidence="1">Endomembrane system</location>
        <topology evidence="1">Multi-pass membrane protein</topology>
    </subcellularLocation>
</comment>
<name>A0ABT0RJ62_9SPHN</name>
<dbReference type="EMBL" id="JAMGBD010000001">
    <property type="protein sequence ID" value="MCL6682618.1"/>
    <property type="molecule type" value="Genomic_DNA"/>
</dbReference>
<organism evidence="6 7">
    <name type="scientific">Sphingomonas alba</name>
    <dbReference type="NCBI Taxonomy" id="2908208"/>
    <lineage>
        <taxon>Bacteria</taxon>
        <taxon>Pseudomonadati</taxon>
        <taxon>Pseudomonadota</taxon>
        <taxon>Alphaproteobacteria</taxon>
        <taxon>Sphingomonadales</taxon>
        <taxon>Sphingomonadaceae</taxon>
        <taxon>Sphingomonas</taxon>
    </lineage>
</organism>
<feature type="transmembrane region" description="Helical" evidence="5">
    <location>
        <begin position="121"/>
        <end position="148"/>
    </location>
</feature>
<dbReference type="InterPro" id="IPR007318">
    <property type="entry name" value="Phopholipid_MeTrfase"/>
</dbReference>
<keyword evidence="2 5" id="KW-0812">Transmembrane</keyword>
<dbReference type="Gene3D" id="1.20.120.1630">
    <property type="match status" value="1"/>
</dbReference>
<protein>
    <submittedName>
        <fullName evidence="6">Isoprenylcysteine carboxylmethyltransferase family protein</fullName>
    </submittedName>
</protein>
<evidence type="ECO:0000256" key="5">
    <source>
        <dbReference type="SAM" id="Phobius"/>
    </source>
</evidence>
<evidence type="ECO:0000256" key="3">
    <source>
        <dbReference type="ARBA" id="ARBA00022989"/>
    </source>
</evidence>
<dbReference type="RefSeq" id="WP_249846575.1">
    <property type="nucleotide sequence ID" value="NZ_JAMGBD010000001.1"/>
</dbReference>